<dbReference type="PANTHER" id="PTHR42995:SF5">
    <property type="entry name" value="ACETYL-COENZYME A CARBOXYLASE CARBOXYL TRANSFERASE SUBUNIT BETA, CHLOROPLASTIC"/>
    <property type="match status" value="1"/>
</dbReference>
<sequence>MGILDRFRRKPQQESLWTKCPDCKTILYIPELQKNLKVCPNCGYHFQMGAFERISSLLDGTYEVLFENVLPDDPLKFKDTKPYKDRLKQAQEQTKLTEAMVVARGSLVDQEIILTVMDFEFIGGSMGSVVGERFYRACLLAVKEGIPLISVITSGGARMQEGIISLMQMARTSMAVGFLNNSGVPYITVLTDPTMGGVSASFAFLGDIIIAEPKALIGFAGPRVIEQTIKQQLPEGFQRAEFLLKKGMVDMVIDRRQLKSTLHRLLKMSTFWRKAKDGKGYA</sequence>
<reference evidence="15 16" key="1">
    <citation type="submission" date="2016-11" db="EMBL/GenBank/DDBJ databases">
        <authorList>
            <person name="Jaros S."/>
            <person name="Januszkiewicz K."/>
            <person name="Wedrychowicz H."/>
        </authorList>
    </citation>
    <scope>NUCLEOTIDE SEQUENCE [LARGE SCALE GENOMIC DNA]</scope>
    <source>
        <strain evidence="15 16">DSM 19557</strain>
    </source>
</reference>
<dbReference type="InterPro" id="IPR000438">
    <property type="entry name" value="Acetyl_CoA_COase_Trfase_b_su"/>
</dbReference>
<evidence type="ECO:0000256" key="5">
    <source>
        <dbReference type="ARBA" id="ARBA00022741"/>
    </source>
</evidence>
<dbReference type="RefSeq" id="WP_079653753.1">
    <property type="nucleotide sequence ID" value="NZ_LT670846.1"/>
</dbReference>
<evidence type="ECO:0000256" key="10">
    <source>
        <dbReference type="ARBA" id="ARBA00023098"/>
    </source>
</evidence>
<evidence type="ECO:0000313" key="16">
    <source>
        <dbReference type="Proteomes" id="UP000189810"/>
    </source>
</evidence>
<keyword evidence="9 13" id="KW-0067">ATP-binding</keyword>
<feature type="binding site" evidence="13">
    <location>
        <position position="39"/>
    </location>
    <ligand>
        <name>Zn(2+)</name>
        <dbReference type="ChEBI" id="CHEBI:29105"/>
    </ligand>
</feature>
<dbReference type="PROSITE" id="PS50980">
    <property type="entry name" value="COA_CT_NTER"/>
    <property type="match status" value="1"/>
</dbReference>
<dbReference type="InterPro" id="IPR011762">
    <property type="entry name" value="COA_CT_N"/>
</dbReference>
<dbReference type="GO" id="GO:0003989">
    <property type="term" value="F:acetyl-CoA carboxylase activity"/>
    <property type="evidence" value="ECO:0007669"/>
    <property type="project" value="InterPro"/>
</dbReference>
<dbReference type="EC" id="2.1.3.15" evidence="13"/>
<keyword evidence="11 13" id="KW-0275">Fatty acid biosynthesis</keyword>
<keyword evidence="3 13" id="KW-0808">Transferase</keyword>
<keyword evidence="4 13" id="KW-0479">Metal-binding</keyword>
<dbReference type="Pfam" id="PF01039">
    <property type="entry name" value="Carboxyl_trans"/>
    <property type="match status" value="1"/>
</dbReference>
<evidence type="ECO:0000256" key="11">
    <source>
        <dbReference type="ARBA" id="ARBA00023160"/>
    </source>
</evidence>
<evidence type="ECO:0000259" key="14">
    <source>
        <dbReference type="PROSITE" id="PS50980"/>
    </source>
</evidence>
<keyword evidence="5 13" id="KW-0547">Nucleotide-binding</keyword>
<comment type="similarity">
    <text evidence="13">Belongs to the AccD/PCCB family.</text>
</comment>
<dbReference type="PRINTS" id="PR01070">
    <property type="entry name" value="ACCCTRFRASEB"/>
</dbReference>
<dbReference type="HAMAP" id="MF_01395">
    <property type="entry name" value="AcetylCoA_CT_beta"/>
    <property type="match status" value="1"/>
</dbReference>
<name>A0A1M6RCP2_9AQUI</name>
<dbReference type="Pfam" id="PF17848">
    <property type="entry name" value="Zn_ribbon_ACC"/>
    <property type="match status" value="1"/>
</dbReference>
<organism evidence="15 16">
    <name type="scientific">Thermocrinis minervae</name>
    <dbReference type="NCBI Taxonomy" id="381751"/>
    <lineage>
        <taxon>Bacteria</taxon>
        <taxon>Pseudomonadati</taxon>
        <taxon>Aquificota</taxon>
        <taxon>Aquificia</taxon>
        <taxon>Aquificales</taxon>
        <taxon>Aquificaceae</taxon>
        <taxon>Thermocrinis</taxon>
    </lineage>
</organism>
<dbReference type="GO" id="GO:2001295">
    <property type="term" value="P:malonyl-CoA biosynthetic process"/>
    <property type="evidence" value="ECO:0007669"/>
    <property type="project" value="UniProtKB-UniRule"/>
</dbReference>
<keyword evidence="6 13" id="KW-0863">Zinc-finger</keyword>
<comment type="subcellular location">
    <subcellularLocation>
        <location evidence="1 13">Cytoplasm</location>
    </subcellularLocation>
</comment>
<evidence type="ECO:0000313" key="15">
    <source>
        <dbReference type="EMBL" id="SHK30170.1"/>
    </source>
</evidence>
<dbReference type="NCBIfam" id="TIGR00515">
    <property type="entry name" value="accD"/>
    <property type="match status" value="1"/>
</dbReference>
<dbReference type="GO" id="GO:0008270">
    <property type="term" value="F:zinc ion binding"/>
    <property type="evidence" value="ECO:0007669"/>
    <property type="project" value="UniProtKB-UniRule"/>
</dbReference>
<dbReference type="PANTHER" id="PTHR42995">
    <property type="entry name" value="ACETYL-COENZYME A CARBOXYLASE CARBOXYL TRANSFERASE SUBUNIT BETA, CHLOROPLASTIC"/>
    <property type="match status" value="1"/>
</dbReference>
<dbReference type="SUPFAM" id="SSF52096">
    <property type="entry name" value="ClpP/crotonase"/>
    <property type="match status" value="1"/>
</dbReference>
<keyword evidence="10 13" id="KW-0443">Lipid metabolism</keyword>
<protein>
    <recommendedName>
        <fullName evidence="13">Acetyl-coenzyme A carboxylase carboxyl transferase subunit beta</fullName>
        <shortName evidence="13">ACCase subunit beta</shortName>
        <shortName evidence="13">Acetyl-CoA carboxylase carboxyltransferase subunit beta</shortName>
        <ecNumber evidence="13">2.1.3.15</ecNumber>
    </recommendedName>
</protein>
<dbReference type="AlphaFoldDB" id="A0A1M6RCP2"/>
<keyword evidence="13" id="KW-0963">Cytoplasm</keyword>
<dbReference type="EMBL" id="LT670846">
    <property type="protein sequence ID" value="SHK30170.1"/>
    <property type="molecule type" value="Genomic_DNA"/>
</dbReference>
<evidence type="ECO:0000256" key="8">
    <source>
        <dbReference type="ARBA" id="ARBA00022833"/>
    </source>
</evidence>
<accession>A0A1M6RCP2</accession>
<dbReference type="OrthoDB" id="9772975at2"/>
<comment type="function">
    <text evidence="12 13">Component of the acetyl coenzyme A carboxylase (ACC) complex. Biotin carboxylase (BC) catalyzes the carboxylation of biotin on its carrier protein (BCCP) and then the CO(2) group is transferred by the transcarboxylase to acetyl-CoA to form malonyl-CoA.</text>
</comment>
<dbReference type="GO" id="GO:0009317">
    <property type="term" value="C:acetyl-CoA carboxylase complex"/>
    <property type="evidence" value="ECO:0007669"/>
    <property type="project" value="InterPro"/>
</dbReference>
<evidence type="ECO:0000256" key="7">
    <source>
        <dbReference type="ARBA" id="ARBA00022832"/>
    </source>
</evidence>
<keyword evidence="8 13" id="KW-0862">Zinc</keyword>
<feature type="zinc finger region" description="C4-type" evidence="13">
    <location>
        <begin position="20"/>
        <end position="42"/>
    </location>
</feature>
<evidence type="ECO:0000256" key="12">
    <source>
        <dbReference type="ARBA" id="ARBA00025280"/>
    </source>
</evidence>
<dbReference type="UniPathway" id="UPA00655">
    <property type="reaction ID" value="UER00711"/>
</dbReference>
<dbReference type="InterPro" id="IPR034733">
    <property type="entry name" value="AcCoA_carboxyl_beta"/>
</dbReference>
<dbReference type="STRING" id="381751.SAMN05444391_0592"/>
<feature type="binding site" evidence="13">
    <location>
        <position position="42"/>
    </location>
    <ligand>
        <name>Zn(2+)</name>
        <dbReference type="ChEBI" id="CHEBI:29105"/>
    </ligand>
</feature>
<keyword evidence="2 13" id="KW-0444">Lipid biosynthesis</keyword>
<dbReference type="Gene3D" id="3.90.226.10">
    <property type="entry name" value="2-enoyl-CoA Hydratase, Chain A, domain 1"/>
    <property type="match status" value="1"/>
</dbReference>
<dbReference type="InterPro" id="IPR029045">
    <property type="entry name" value="ClpP/crotonase-like_dom_sf"/>
</dbReference>
<evidence type="ECO:0000256" key="6">
    <source>
        <dbReference type="ARBA" id="ARBA00022771"/>
    </source>
</evidence>
<comment type="subunit">
    <text evidence="13">Acetyl-CoA carboxylase is a heterohexamer composed of biotin carboxyl carrier protein (AccB), biotin carboxylase (AccC) and two subunits each of ACCase subunit alpha (AccA) and ACCase subunit beta (AccD).</text>
</comment>
<evidence type="ECO:0000256" key="2">
    <source>
        <dbReference type="ARBA" id="ARBA00022516"/>
    </source>
</evidence>
<feature type="domain" description="CoA carboxyltransferase N-terminal" evidence="14">
    <location>
        <begin position="16"/>
        <end position="282"/>
    </location>
</feature>
<dbReference type="GO" id="GO:0005524">
    <property type="term" value="F:ATP binding"/>
    <property type="evidence" value="ECO:0007669"/>
    <property type="project" value="UniProtKB-KW"/>
</dbReference>
<comment type="cofactor">
    <cofactor evidence="13">
        <name>Zn(2+)</name>
        <dbReference type="ChEBI" id="CHEBI:29105"/>
    </cofactor>
    <text evidence="13">Binds 1 zinc ion per subunit.</text>
</comment>
<keyword evidence="16" id="KW-1185">Reference proteome</keyword>
<keyword evidence="7 13" id="KW-0276">Fatty acid metabolism</keyword>
<gene>
    <name evidence="13" type="primary">accD</name>
    <name evidence="15" type="ORF">SAMN05444391_0592</name>
</gene>
<feature type="binding site" evidence="13">
    <location>
        <position position="23"/>
    </location>
    <ligand>
        <name>Zn(2+)</name>
        <dbReference type="ChEBI" id="CHEBI:29105"/>
    </ligand>
</feature>
<evidence type="ECO:0000256" key="9">
    <source>
        <dbReference type="ARBA" id="ARBA00022840"/>
    </source>
</evidence>
<evidence type="ECO:0000256" key="3">
    <source>
        <dbReference type="ARBA" id="ARBA00022679"/>
    </source>
</evidence>
<comment type="catalytic activity">
    <reaction evidence="13">
        <text>N(6)-carboxybiotinyl-L-lysyl-[protein] + acetyl-CoA = N(6)-biotinyl-L-lysyl-[protein] + malonyl-CoA</text>
        <dbReference type="Rhea" id="RHEA:54728"/>
        <dbReference type="Rhea" id="RHEA-COMP:10505"/>
        <dbReference type="Rhea" id="RHEA-COMP:10506"/>
        <dbReference type="ChEBI" id="CHEBI:57288"/>
        <dbReference type="ChEBI" id="CHEBI:57384"/>
        <dbReference type="ChEBI" id="CHEBI:83144"/>
        <dbReference type="ChEBI" id="CHEBI:83145"/>
        <dbReference type="EC" id="2.1.3.15"/>
    </reaction>
</comment>
<evidence type="ECO:0000256" key="13">
    <source>
        <dbReference type="HAMAP-Rule" id="MF_01395"/>
    </source>
</evidence>
<proteinExistence type="inferred from homology"/>
<feature type="binding site" evidence="13">
    <location>
        <position position="20"/>
    </location>
    <ligand>
        <name>Zn(2+)</name>
        <dbReference type="ChEBI" id="CHEBI:29105"/>
    </ligand>
</feature>
<dbReference type="InterPro" id="IPR041010">
    <property type="entry name" value="Znf-ACC"/>
</dbReference>
<evidence type="ECO:0000256" key="4">
    <source>
        <dbReference type="ARBA" id="ARBA00022723"/>
    </source>
</evidence>
<dbReference type="GO" id="GO:0006633">
    <property type="term" value="P:fatty acid biosynthetic process"/>
    <property type="evidence" value="ECO:0007669"/>
    <property type="project" value="UniProtKB-KW"/>
</dbReference>
<evidence type="ECO:0000256" key="1">
    <source>
        <dbReference type="ARBA" id="ARBA00004496"/>
    </source>
</evidence>
<comment type="pathway">
    <text evidence="13">Lipid metabolism; malonyl-CoA biosynthesis; malonyl-CoA from acetyl-CoA: step 1/1.</text>
</comment>
<dbReference type="Proteomes" id="UP000189810">
    <property type="component" value="Chromosome I"/>
</dbReference>
<dbReference type="GO" id="GO:0016743">
    <property type="term" value="F:carboxyl- or carbamoyltransferase activity"/>
    <property type="evidence" value="ECO:0007669"/>
    <property type="project" value="UniProtKB-UniRule"/>
</dbReference>